<reference evidence="1 2" key="1">
    <citation type="journal article" date="2023" name="Hortic Res">
        <title>The complete reference genome for grapevine (Vitis vinifera L.) genetics and breeding.</title>
        <authorList>
            <person name="Shi X."/>
            <person name="Cao S."/>
            <person name="Wang X."/>
            <person name="Huang S."/>
            <person name="Wang Y."/>
            <person name="Liu Z."/>
            <person name="Liu W."/>
            <person name="Leng X."/>
            <person name="Peng Y."/>
            <person name="Wang N."/>
            <person name="Wang Y."/>
            <person name="Ma Z."/>
            <person name="Xu X."/>
            <person name="Zhang F."/>
            <person name="Xue H."/>
            <person name="Zhong H."/>
            <person name="Wang Y."/>
            <person name="Zhang K."/>
            <person name="Velt A."/>
            <person name="Avia K."/>
            <person name="Holtgrawe D."/>
            <person name="Grimplet J."/>
            <person name="Matus J.T."/>
            <person name="Ware D."/>
            <person name="Wu X."/>
            <person name="Wang H."/>
            <person name="Liu C."/>
            <person name="Fang Y."/>
            <person name="Rustenholz C."/>
            <person name="Cheng Z."/>
            <person name="Xiao H."/>
            <person name="Zhou Y."/>
        </authorList>
    </citation>
    <scope>NUCLEOTIDE SEQUENCE [LARGE SCALE GENOMIC DNA]</scope>
    <source>
        <strain evidence="2">cv. Pinot noir / PN40024</strain>
        <tissue evidence="1">Leaf</tissue>
    </source>
</reference>
<protein>
    <submittedName>
        <fullName evidence="1">Uncharacterized protein</fullName>
    </submittedName>
</protein>
<accession>A0ABY9DZE2</accession>
<proteinExistence type="predicted"/>
<dbReference type="EMBL" id="CP126666">
    <property type="protein sequence ID" value="WKA13085.1"/>
    <property type="molecule type" value="Genomic_DNA"/>
</dbReference>
<sequence length="174" mass="20175">MEVTCATIDDFTSFVLLTLPTCHTFDAILGHISAFDRDLQIPTGLHDHPQLRDVHQVDDLASFCHDSLLDLFSGHFIRLTLFDVSVIFGWSRLRLMDFHIIILSSTCQIFYASPSSYSRLIWTDRVHLMSYWGIFSPSVTKMIVLSQICYNFHHLADRHYIRLTDHCSFDFSSR</sequence>
<evidence type="ECO:0000313" key="2">
    <source>
        <dbReference type="Proteomes" id="UP001227230"/>
    </source>
</evidence>
<keyword evidence="2" id="KW-1185">Reference proteome</keyword>
<organism evidence="1 2">
    <name type="scientific">Vitis vinifera</name>
    <name type="common">Grape</name>
    <dbReference type="NCBI Taxonomy" id="29760"/>
    <lineage>
        <taxon>Eukaryota</taxon>
        <taxon>Viridiplantae</taxon>
        <taxon>Streptophyta</taxon>
        <taxon>Embryophyta</taxon>
        <taxon>Tracheophyta</taxon>
        <taxon>Spermatophyta</taxon>
        <taxon>Magnoliopsida</taxon>
        <taxon>eudicotyledons</taxon>
        <taxon>Gunneridae</taxon>
        <taxon>Pentapetalae</taxon>
        <taxon>rosids</taxon>
        <taxon>Vitales</taxon>
        <taxon>Vitaceae</taxon>
        <taxon>Viteae</taxon>
        <taxon>Vitis</taxon>
    </lineage>
</organism>
<name>A0ABY9DZE2_VITVI</name>
<dbReference type="Proteomes" id="UP001227230">
    <property type="component" value="Chromosome 19"/>
</dbReference>
<evidence type="ECO:0000313" key="1">
    <source>
        <dbReference type="EMBL" id="WKA13085.1"/>
    </source>
</evidence>
<gene>
    <name evidence="1" type="ORF">VitviT2T_030418</name>
</gene>